<sequence length="189" mass="21127">MRSQVLCLQESLVSGDVIMQGGVPHLARLNITAPEELVPILRSPFTNESVREDDVIVGKCSYVPSTLVTDILYTTVPDRSPEGLSIYRIVGVRVRFQTEDWTFDASAFRQMMTLTSVVTFLPVPLVDEKPQSRFWQLMTAPDESETAWLNILQILDHFTTGDEIVEMSACGIVLAALALSLSFLHRKDL</sequence>
<name>A0A067R242_ZOONE</name>
<gene>
    <name evidence="1" type="ORF">L798_13690</name>
</gene>
<evidence type="ECO:0000313" key="2">
    <source>
        <dbReference type="Proteomes" id="UP000027135"/>
    </source>
</evidence>
<dbReference type="InParanoid" id="A0A067R242"/>
<reference evidence="1 2" key="1">
    <citation type="journal article" date="2014" name="Nat. Commun.">
        <title>Molecular traces of alternative social organization in a termite genome.</title>
        <authorList>
            <person name="Terrapon N."/>
            <person name="Li C."/>
            <person name="Robertson H.M."/>
            <person name="Ji L."/>
            <person name="Meng X."/>
            <person name="Booth W."/>
            <person name="Chen Z."/>
            <person name="Childers C.P."/>
            <person name="Glastad K.M."/>
            <person name="Gokhale K."/>
            <person name="Gowin J."/>
            <person name="Gronenberg W."/>
            <person name="Hermansen R.A."/>
            <person name="Hu H."/>
            <person name="Hunt B.G."/>
            <person name="Huylmans A.K."/>
            <person name="Khalil S.M."/>
            <person name="Mitchell R.D."/>
            <person name="Munoz-Torres M.C."/>
            <person name="Mustard J.A."/>
            <person name="Pan H."/>
            <person name="Reese J.T."/>
            <person name="Scharf M.E."/>
            <person name="Sun F."/>
            <person name="Vogel H."/>
            <person name="Xiao J."/>
            <person name="Yang W."/>
            <person name="Yang Z."/>
            <person name="Yang Z."/>
            <person name="Zhou J."/>
            <person name="Zhu J."/>
            <person name="Brent C.S."/>
            <person name="Elsik C.G."/>
            <person name="Goodisman M.A."/>
            <person name="Liberles D.A."/>
            <person name="Roe R.M."/>
            <person name="Vargo E.L."/>
            <person name="Vilcinskas A."/>
            <person name="Wang J."/>
            <person name="Bornberg-Bauer E."/>
            <person name="Korb J."/>
            <person name="Zhang G."/>
            <person name="Liebig J."/>
        </authorList>
    </citation>
    <scope>NUCLEOTIDE SEQUENCE [LARGE SCALE GENOMIC DNA]</scope>
    <source>
        <tissue evidence="1">Whole organism</tissue>
    </source>
</reference>
<protein>
    <submittedName>
        <fullName evidence="1">Uncharacterized protein</fullName>
    </submittedName>
</protein>
<keyword evidence="2" id="KW-1185">Reference proteome</keyword>
<accession>A0A067R242</accession>
<dbReference type="EMBL" id="KK853076">
    <property type="protein sequence ID" value="KDR11742.1"/>
    <property type="molecule type" value="Genomic_DNA"/>
</dbReference>
<evidence type="ECO:0000313" key="1">
    <source>
        <dbReference type="EMBL" id="KDR11742.1"/>
    </source>
</evidence>
<organism evidence="1 2">
    <name type="scientific">Zootermopsis nevadensis</name>
    <name type="common">Dampwood termite</name>
    <dbReference type="NCBI Taxonomy" id="136037"/>
    <lineage>
        <taxon>Eukaryota</taxon>
        <taxon>Metazoa</taxon>
        <taxon>Ecdysozoa</taxon>
        <taxon>Arthropoda</taxon>
        <taxon>Hexapoda</taxon>
        <taxon>Insecta</taxon>
        <taxon>Pterygota</taxon>
        <taxon>Neoptera</taxon>
        <taxon>Polyneoptera</taxon>
        <taxon>Dictyoptera</taxon>
        <taxon>Blattodea</taxon>
        <taxon>Blattoidea</taxon>
        <taxon>Termitoidae</taxon>
        <taxon>Termopsidae</taxon>
        <taxon>Zootermopsis</taxon>
    </lineage>
</organism>
<dbReference type="AlphaFoldDB" id="A0A067R242"/>
<dbReference type="Proteomes" id="UP000027135">
    <property type="component" value="Unassembled WGS sequence"/>
</dbReference>
<proteinExistence type="predicted"/>